<organism evidence="3 4">
    <name type="scientific">Setomelanomma holmii</name>
    <dbReference type="NCBI Taxonomy" id="210430"/>
    <lineage>
        <taxon>Eukaryota</taxon>
        <taxon>Fungi</taxon>
        <taxon>Dikarya</taxon>
        <taxon>Ascomycota</taxon>
        <taxon>Pezizomycotina</taxon>
        <taxon>Dothideomycetes</taxon>
        <taxon>Pleosporomycetidae</taxon>
        <taxon>Pleosporales</taxon>
        <taxon>Pleosporineae</taxon>
        <taxon>Phaeosphaeriaceae</taxon>
        <taxon>Setomelanomma</taxon>
    </lineage>
</organism>
<feature type="compositionally biased region" description="Polar residues" evidence="1">
    <location>
        <begin position="226"/>
        <end position="245"/>
    </location>
</feature>
<dbReference type="PROSITE" id="PS50172">
    <property type="entry name" value="BRCT"/>
    <property type="match status" value="1"/>
</dbReference>
<accession>A0A9P4LH14</accession>
<keyword evidence="4" id="KW-1185">Reference proteome</keyword>
<dbReference type="Proteomes" id="UP000799777">
    <property type="component" value="Unassembled WGS sequence"/>
</dbReference>
<dbReference type="CDD" id="cd00027">
    <property type="entry name" value="BRCT"/>
    <property type="match status" value="1"/>
</dbReference>
<feature type="domain" description="BRCT" evidence="2">
    <location>
        <begin position="1"/>
        <end position="91"/>
    </location>
</feature>
<evidence type="ECO:0000313" key="3">
    <source>
        <dbReference type="EMBL" id="KAF2023744.1"/>
    </source>
</evidence>
<feature type="compositionally biased region" description="Basic and acidic residues" evidence="1">
    <location>
        <begin position="168"/>
        <end position="181"/>
    </location>
</feature>
<name>A0A9P4LH14_9PLEO</name>
<dbReference type="EMBL" id="ML978327">
    <property type="protein sequence ID" value="KAF2023744.1"/>
    <property type="molecule type" value="Genomic_DNA"/>
</dbReference>
<dbReference type="InterPro" id="IPR001357">
    <property type="entry name" value="BRCT_dom"/>
</dbReference>
<sequence>MGVLSKCVVAVTGTLPAGPINIKKWVDAHGGKWAARVNRNVTHLIASRDAWKKVTDPVMKAAELNIYIVSYDWLEDSLQIKRRLSEKKYTWESIKSDKKRKRQLKKLGTMADGKKFLEGCQKIRELTGSGMSVKLPQEPKPKKSRSFFFADQINTPYMSAKDDLIGRRAERKAKEAAEKAAKAAKKPGSAQAPIEIEDEAPDPDCISLAPLPTPPSSVSPVRLSSKTASPASSTFATKAPTSPQPQAKKPSLKDLYHYYLDSTGFEYNITLLRNDPALNTITRYKLSVLESHTTPHSYCTFAQYVPPGGNSPPENAEAARLQKLATPESPVAAQPYKTLLCPMDSPFSTAWRAFRHAFRDMTLLSWEERFDEDKSVQKARAKRLDIEPYTYARPSLGLPVGLRVQEAGLKQGGSQLVILGDAEDGYARNEWNLPGLEEMLGRGIVGSSIQRDIATQREREEAEHRRKEAKDEAERKKKGAEKVKKPNYNKPLFNCATGKPKTDAHGRWTSAGQRPTHAGGYGGMVKKARAFLRDRE</sequence>
<evidence type="ECO:0000259" key="2">
    <source>
        <dbReference type="PROSITE" id="PS50172"/>
    </source>
</evidence>
<dbReference type="SMART" id="SM00292">
    <property type="entry name" value="BRCT"/>
    <property type="match status" value="1"/>
</dbReference>
<dbReference type="OrthoDB" id="342264at2759"/>
<proteinExistence type="predicted"/>
<feature type="region of interest" description="Disordered" evidence="1">
    <location>
        <begin position="451"/>
        <end position="523"/>
    </location>
</feature>
<dbReference type="Gene3D" id="3.40.50.10190">
    <property type="entry name" value="BRCT domain"/>
    <property type="match status" value="1"/>
</dbReference>
<dbReference type="InterPro" id="IPR053036">
    <property type="entry name" value="CellCycle_DNARepair_Reg"/>
</dbReference>
<dbReference type="Pfam" id="PF00533">
    <property type="entry name" value="BRCT"/>
    <property type="match status" value="1"/>
</dbReference>
<comment type="caution">
    <text evidence="3">The sequence shown here is derived from an EMBL/GenBank/DDBJ whole genome shotgun (WGS) entry which is preliminary data.</text>
</comment>
<dbReference type="PANTHER" id="PTHR47667">
    <property type="entry name" value="REGULATOR OF TY1 TRANSPOSITION PROTEIN 107"/>
    <property type="match status" value="1"/>
</dbReference>
<feature type="region of interest" description="Disordered" evidence="1">
    <location>
        <begin position="168"/>
        <end position="249"/>
    </location>
</feature>
<reference evidence="3" key="1">
    <citation type="journal article" date="2020" name="Stud. Mycol.">
        <title>101 Dothideomycetes genomes: a test case for predicting lifestyles and emergence of pathogens.</title>
        <authorList>
            <person name="Haridas S."/>
            <person name="Albert R."/>
            <person name="Binder M."/>
            <person name="Bloem J."/>
            <person name="Labutti K."/>
            <person name="Salamov A."/>
            <person name="Andreopoulos B."/>
            <person name="Baker S."/>
            <person name="Barry K."/>
            <person name="Bills G."/>
            <person name="Bluhm B."/>
            <person name="Cannon C."/>
            <person name="Castanera R."/>
            <person name="Culley D."/>
            <person name="Daum C."/>
            <person name="Ezra D."/>
            <person name="Gonzalez J."/>
            <person name="Henrissat B."/>
            <person name="Kuo A."/>
            <person name="Liang C."/>
            <person name="Lipzen A."/>
            <person name="Lutzoni F."/>
            <person name="Magnuson J."/>
            <person name="Mondo S."/>
            <person name="Nolan M."/>
            <person name="Ohm R."/>
            <person name="Pangilinan J."/>
            <person name="Park H.-J."/>
            <person name="Ramirez L."/>
            <person name="Alfaro M."/>
            <person name="Sun H."/>
            <person name="Tritt A."/>
            <person name="Yoshinaga Y."/>
            <person name="Zwiers L.-H."/>
            <person name="Turgeon B."/>
            <person name="Goodwin S."/>
            <person name="Spatafora J."/>
            <person name="Crous P."/>
            <person name="Grigoriev I."/>
        </authorList>
    </citation>
    <scope>NUCLEOTIDE SEQUENCE</scope>
    <source>
        <strain evidence="3">CBS 110217</strain>
    </source>
</reference>
<evidence type="ECO:0000313" key="4">
    <source>
        <dbReference type="Proteomes" id="UP000799777"/>
    </source>
</evidence>
<feature type="compositionally biased region" description="Basic and acidic residues" evidence="1">
    <location>
        <begin position="454"/>
        <end position="484"/>
    </location>
</feature>
<dbReference type="AlphaFoldDB" id="A0A9P4LH14"/>
<dbReference type="PANTHER" id="PTHR47667:SF1">
    <property type="entry name" value="REGULATOR OF TY1 TRANSPOSITION PROTEIN 107"/>
    <property type="match status" value="1"/>
</dbReference>
<evidence type="ECO:0000256" key="1">
    <source>
        <dbReference type="SAM" id="MobiDB-lite"/>
    </source>
</evidence>
<dbReference type="InterPro" id="IPR036420">
    <property type="entry name" value="BRCT_dom_sf"/>
</dbReference>
<gene>
    <name evidence="3" type="ORF">EK21DRAFT_80161</name>
</gene>
<dbReference type="SUPFAM" id="SSF52113">
    <property type="entry name" value="BRCT domain"/>
    <property type="match status" value="1"/>
</dbReference>
<protein>
    <recommendedName>
        <fullName evidence="2">BRCT domain-containing protein</fullName>
    </recommendedName>
</protein>